<evidence type="ECO:0000259" key="4">
    <source>
        <dbReference type="Pfam" id="PF13302"/>
    </source>
</evidence>
<reference evidence="6" key="1">
    <citation type="journal article" date="2017" name="bioRxiv">
        <title>Conservation of a gene cluster reveals novel cercosporin biosynthetic mechanisms and extends production to the genus Colletotrichum.</title>
        <authorList>
            <person name="de Jonge R."/>
            <person name="Ebert M.K."/>
            <person name="Huitt-Roehl C.R."/>
            <person name="Pal P."/>
            <person name="Suttle J.C."/>
            <person name="Spanner R.E."/>
            <person name="Neubauer J.D."/>
            <person name="Jurick W.M.II."/>
            <person name="Stott K.A."/>
            <person name="Secor G.A."/>
            <person name="Thomma B.P.H.J."/>
            <person name="Van de Peer Y."/>
            <person name="Townsend C.A."/>
            <person name="Bolton M.D."/>
        </authorList>
    </citation>
    <scope>NUCLEOTIDE SEQUENCE [LARGE SCALE GENOMIC DNA]</scope>
    <source>
        <strain evidence="6">CBS538.71</strain>
    </source>
</reference>
<proteinExistence type="inferred from homology"/>
<evidence type="ECO:0000256" key="1">
    <source>
        <dbReference type="ARBA" id="ARBA00009342"/>
    </source>
</evidence>
<feature type="domain" description="N-acetyltransferase" evidence="4">
    <location>
        <begin position="14"/>
        <end position="214"/>
    </location>
</feature>
<gene>
    <name evidence="5" type="ORF">CBER1_11130</name>
</gene>
<sequence length="269" mass="30725">MRVNEHTALATGSILLVPYSENHVPTYHEWMQDPELQEATASEPLSMEEEYAMQRSWRNDRDKLTFIVCKPLDSSSSPIETARITIARAKVDDTEDRMIGDINLFLFPPDSDEMEEDVAALGGSIVGEVELMIARKELQQKGYGRAALLTFLDYILTNWSLIAREYAERPANSSTQDQTGAGIVSSDAGQLAFLRVKIHQTNVGSIRLFESVGFMRTVDEPNYFGELELRWLPDVMILRRQKGWEKANELIYRELDDEAFREELSKRDL</sequence>
<keyword evidence="6" id="KW-1185">Reference proteome</keyword>
<keyword evidence="3" id="KW-0012">Acyltransferase</keyword>
<name>A0A2S6BZA5_9PEZI</name>
<organism evidence="5 6">
    <name type="scientific">Cercospora berteroae</name>
    <dbReference type="NCBI Taxonomy" id="357750"/>
    <lineage>
        <taxon>Eukaryota</taxon>
        <taxon>Fungi</taxon>
        <taxon>Dikarya</taxon>
        <taxon>Ascomycota</taxon>
        <taxon>Pezizomycotina</taxon>
        <taxon>Dothideomycetes</taxon>
        <taxon>Dothideomycetidae</taxon>
        <taxon>Mycosphaerellales</taxon>
        <taxon>Mycosphaerellaceae</taxon>
        <taxon>Cercospora</taxon>
    </lineage>
</organism>
<keyword evidence="2" id="KW-0808">Transferase</keyword>
<dbReference type="OrthoDB" id="5043642at2759"/>
<dbReference type="Gene3D" id="3.40.630.30">
    <property type="match status" value="1"/>
</dbReference>
<dbReference type="GO" id="GO:0008080">
    <property type="term" value="F:N-acetyltransferase activity"/>
    <property type="evidence" value="ECO:0007669"/>
    <property type="project" value="InterPro"/>
</dbReference>
<dbReference type="PANTHER" id="PTHR13256:SF16">
    <property type="entry name" value="ALPHA_BETA-TUBULIN-N-ACETYLTRANSFERASE 9"/>
    <property type="match status" value="1"/>
</dbReference>
<dbReference type="EMBL" id="PNEN01001658">
    <property type="protein sequence ID" value="PPJ52805.1"/>
    <property type="molecule type" value="Genomic_DNA"/>
</dbReference>
<accession>A0A2S6BZA5</accession>
<protein>
    <recommendedName>
        <fullName evidence="4">N-acetyltransferase domain-containing protein</fullName>
    </recommendedName>
</protein>
<evidence type="ECO:0000256" key="3">
    <source>
        <dbReference type="ARBA" id="ARBA00023315"/>
    </source>
</evidence>
<evidence type="ECO:0000256" key="2">
    <source>
        <dbReference type="ARBA" id="ARBA00022679"/>
    </source>
</evidence>
<comment type="caution">
    <text evidence="5">The sequence shown here is derived from an EMBL/GenBank/DDBJ whole genome shotgun (WGS) entry which is preliminary data.</text>
</comment>
<comment type="similarity">
    <text evidence="1">Belongs to the acetyltransferase family. GNAT subfamily.</text>
</comment>
<dbReference type="InterPro" id="IPR016181">
    <property type="entry name" value="Acyl_CoA_acyltransferase"/>
</dbReference>
<evidence type="ECO:0000313" key="5">
    <source>
        <dbReference type="EMBL" id="PPJ52805.1"/>
    </source>
</evidence>
<dbReference type="SUPFAM" id="SSF55729">
    <property type="entry name" value="Acyl-CoA N-acyltransferases (Nat)"/>
    <property type="match status" value="1"/>
</dbReference>
<dbReference type="InterPro" id="IPR039135">
    <property type="entry name" value="NAT9-like"/>
</dbReference>
<dbReference type="InterPro" id="IPR000182">
    <property type="entry name" value="GNAT_dom"/>
</dbReference>
<evidence type="ECO:0000313" key="6">
    <source>
        <dbReference type="Proteomes" id="UP000237631"/>
    </source>
</evidence>
<dbReference type="Pfam" id="PF13302">
    <property type="entry name" value="Acetyltransf_3"/>
    <property type="match status" value="1"/>
</dbReference>
<dbReference type="AlphaFoldDB" id="A0A2S6BZA5"/>
<dbReference type="PANTHER" id="PTHR13256">
    <property type="entry name" value="N-ACETYLTRANSFERASE 9"/>
    <property type="match status" value="1"/>
</dbReference>
<dbReference type="Proteomes" id="UP000237631">
    <property type="component" value="Unassembled WGS sequence"/>
</dbReference>